<dbReference type="GO" id="GO:1901096">
    <property type="term" value="P:regulation of autophagosome maturation"/>
    <property type="evidence" value="ECO:0007669"/>
    <property type="project" value="TreeGrafter"/>
</dbReference>
<feature type="compositionally biased region" description="Low complexity" evidence="3">
    <location>
        <begin position="1329"/>
        <end position="1341"/>
    </location>
</feature>
<feature type="compositionally biased region" description="Polar residues" evidence="3">
    <location>
        <begin position="522"/>
        <end position="534"/>
    </location>
</feature>
<reference evidence="6" key="1">
    <citation type="journal article" date="2020" name="Fungal Divers.">
        <title>Resolving the Mortierellaceae phylogeny through synthesis of multi-gene phylogenetics and phylogenomics.</title>
        <authorList>
            <person name="Vandepol N."/>
            <person name="Liber J."/>
            <person name="Desiro A."/>
            <person name="Na H."/>
            <person name="Kennedy M."/>
            <person name="Barry K."/>
            <person name="Grigoriev I.V."/>
            <person name="Miller A.N."/>
            <person name="O'Donnell K."/>
            <person name="Stajich J.E."/>
            <person name="Bonito G."/>
        </authorList>
    </citation>
    <scope>NUCLEOTIDE SEQUENCE</scope>
    <source>
        <strain evidence="6">KOD948</strain>
    </source>
</reference>
<feature type="compositionally biased region" description="Basic residues" evidence="3">
    <location>
        <begin position="640"/>
        <end position="650"/>
    </location>
</feature>
<feature type="region of interest" description="Disordered" evidence="3">
    <location>
        <begin position="522"/>
        <end position="674"/>
    </location>
</feature>
<dbReference type="SUPFAM" id="SSF48371">
    <property type="entry name" value="ARM repeat"/>
    <property type="match status" value="1"/>
</dbReference>
<evidence type="ECO:0000259" key="5">
    <source>
        <dbReference type="Pfam" id="PF19439"/>
    </source>
</evidence>
<feature type="domain" description="CLEC16A/TT9 C-terminal" evidence="5">
    <location>
        <begin position="241"/>
        <end position="335"/>
    </location>
</feature>
<evidence type="ECO:0000256" key="3">
    <source>
        <dbReference type="SAM" id="MobiDB-lite"/>
    </source>
</evidence>
<evidence type="ECO:0000256" key="1">
    <source>
        <dbReference type="ARBA" id="ARBA00006441"/>
    </source>
</evidence>
<dbReference type="Proteomes" id="UP000726737">
    <property type="component" value="Unassembled WGS sequence"/>
</dbReference>
<comment type="caution">
    <text evidence="6">The sequence shown here is derived from an EMBL/GenBank/DDBJ whole genome shotgun (WGS) entry which is preliminary data.</text>
</comment>
<dbReference type="InterPro" id="IPR039272">
    <property type="entry name" value="CLEC16A/TT9"/>
</dbReference>
<dbReference type="GO" id="GO:0016197">
    <property type="term" value="P:endosomal transport"/>
    <property type="evidence" value="ECO:0007669"/>
    <property type="project" value="TreeGrafter"/>
</dbReference>
<keyword evidence="7" id="KW-1185">Reference proteome</keyword>
<feature type="region of interest" description="Disordered" evidence="3">
    <location>
        <begin position="1115"/>
        <end position="1150"/>
    </location>
</feature>
<dbReference type="InterPro" id="IPR019155">
    <property type="entry name" value="CLEC16A/TT9_N"/>
</dbReference>
<name>A0A9P6U0A7_9FUNG</name>
<feature type="compositionally biased region" description="Polar residues" evidence="3">
    <location>
        <begin position="728"/>
        <end position="746"/>
    </location>
</feature>
<feature type="compositionally biased region" description="Low complexity" evidence="3">
    <location>
        <begin position="610"/>
        <end position="626"/>
    </location>
</feature>
<feature type="domain" description="FPL" evidence="4">
    <location>
        <begin position="42"/>
        <end position="189"/>
    </location>
</feature>
<dbReference type="PANTHER" id="PTHR21481">
    <property type="entry name" value="PROTEIN CLEC16A"/>
    <property type="match status" value="1"/>
</dbReference>
<feature type="compositionally biased region" description="Basic and acidic residues" evidence="3">
    <location>
        <begin position="929"/>
        <end position="938"/>
    </location>
</feature>
<dbReference type="GO" id="GO:0006914">
    <property type="term" value="P:autophagy"/>
    <property type="evidence" value="ECO:0007669"/>
    <property type="project" value="UniProtKB-KW"/>
</dbReference>
<evidence type="ECO:0000259" key="4">
    <source>
        <dbReference type="Pfam" id="PF09758"/>
    </source>
</evidence>
<dbReference type="EMBL" id="JAAAJA010000442">
    <property type="protein sequence ID" value="KAG0253725.1"/>
    <property type="molecule type" value="Genomic_DNA"/>
</dbReference>
<feature type="compositionally biased region" description="Basic and acidic residues" evidence="3">
    <location>
        <begin position="627"/>
        <end position="638"/>
    </location>
</feature>
<evidence type="ECO:0000313" key="7">
    <source>
        <dbReference type="Proteomes" id="UP000726737"/>
    </source>
</evidence>
<feature type="region of interest" description="Disordered" evidence="3">
    <location>
        <begin position="393"/>
        <end position="439"/>
    </location>
</feature>
<feature type="region of interest" description="Disordered" evidence="3">
    <location>
        <begin position="692"/>
        <end position="746"/>
    </location>
</feature>
<feature type="compositionally biased region" description="Polar residues" evidence="3">
    <location>
        <begin position="393"/>
        <end position="432"/>
    </location>
</feature>
<dbReference type="OrthoDB" id="294052at2759"/>
<feature type="compositionally biased region" description="Polar residues" evidence="3">
    <location>
        <begin position="848"/>
        <end position="862"/>
    </location>
</feature>
<dbReference type="Pfam" id="PF09758">
    <property type="entry name" value="FPL"/>
    <property type="match status" value="1"/>
</dbReference>
<accession>A0A9P6U0A7</accession>
<gene>
    <name evidence="6" type="primary">CLEC16A</name>
    <name evidence="6" type="ORF">BG011_006206</name>
</gene>
<proteinExistence type="inferred from homology"/>
<sequence length="1413" mass="152799">MFNLLWNKPKPERFSLENLKSLCEQLQHFPGDANEDRIVSCLKELTQLLIWGDQHDPLLLEHFFEQNVHWHFLKILQSEQDGSLIVQVLQTLNIMFENVRSRESLYFLLSNNYVNQVIGLRYDFSNDEILAYYIYLLRTLSFKLSKDTIYFFFNEHLDDFPLYSEAIKFFNHEESMIRIAVRVITLNVYSVNDRQMQDFILDRTTTTYFSNLVWFIGNYGTTVNDMLLHPGDGEFSRMNYYLAEHMDCFYYVNDIIELDVSKINKILISHLLNRLLRPMYLDCLLPAGAAGSSGTKSSLSSTPKLTPLVALSLMLHAFHVLKHAPLVSALTSTLFSNQHYSSQPPHHNHNHHHNLLRPSPLMLGNLSVSPESSRPASPVTSKFHSFGLLGTSPAASEQSLPPLSSSTPNVPLSPKQPATGSPHTPTQSSNGTQQQQQQNPYKTSIYEYLSHVDNDRLVLPVLILIYLAGHNPGVMSDVLLGTDIYPQRLLKSRLLMGNLVSSASHNKTAAMSRERSTDSILSTQSAGPTANTAWNPAPSGHGGSLFGPAGSAAAARMKTRTESPLFEAEEDNEESRETEELLASEDSRPAAPPHPPISISTRTPSRTPMGSLSSSLTSPKPGSSSSFKDRVVDGDAFGKRTQRSGKRRGSKASSLLGPILSAPVEAPQKNDSGAEAIEQELKPIRISKEDREVANIYPSTDEEDVGDFKKDNNQGADKPPPLPPRPSLEQQDIETSVQRSVRTQTGPTIFNREDLMDRLMDIICGQPESGAHRFRIITIQMATELLIELVYTKGGVGKEGQASHVAQAAAESQLGEARLHRLALAETLFRDRVHKGIRALEKRKRSAANVSHSNSGTESTHQPLGMSTGRVERAMTESKLGIDRHIVNVISESTIIYGPDKNLENEPDLDPDLDLISLFNLDPKYTSMDHDNKDDGVYKQDQPPLSSSSNESTQKDTMGVKFMDKFKTRGQAASLANVPTMDKTPTPASPRPAQRTPSSVQRLEAMVIRYIKWLHTLIQCRQLVCRKVAAMTGSPLAPTVATNSVDANIGAASIKSRSPAISITETSTTAPALSARRPSDLLLGTSSSSSSNSGAVASAHKGLQKALATTATTTATTRGADLPENLGSNPLPSSSLASSPSINGHSVLSSTSPSAASSISSLSSMAASPAVSAMLSQPATGTASGRIIGSRTLLTATAALEAAAATGAAETANYLTNGSGPSALGGVHPFVNDMLSNHLDPLSATVSEAIRKSSARIKKSMVDPLSTNTMFKSGLTMSLTSPGSSGQNSTAMSGKRGFYRPLDDTSAASSVVSLARPGSAGTGAADMQRSLSGSSTSTSRSVRPHVYEAGVSTPAPVPKNVDEGDEEDFKSILDPGHPAHQTDESVSEILKTLGLLKAKATPSATDPREGPCS</sequence>
<dbReference type="GO" id="GO:0005770">
    <property type="term" value="C:late endosome"/>
    <property type="evidence" value="ECO:0007669"/>
    <property type="project" value="TreeGrafter"/>
</dbReference>
<dbReference type="InterPro" id="IPR016024">
    <property type="entry name" value="ARM-type_fold"/>
</dbReference>
<evidence type="ECO:0000256" key="2">
    <source>
        <dbReference type="ARBA" id="ARBA00023006"/>
    </source>
</evidence>
<feature type="region of interest" description="Disordered" evidence="3">
    <location>
        <begin position="929"/>
        <end position="957"/>
    </location>
</feature>
<feature type="compositionally biased region" description="Polar residues" evidence="3">
    <location>
        <begin position="943"/>
        <end position="956"/>
    </location>
</feature>
<dbReference type="GO" id="GO:0005794">
    <property type="term" value="C:Golgi apparatus"/>
    <property type="evidence" value="ECO:0007669"/>
    <property type="project" value="TreeGrafter"/>
</dbReference>
<feature type="region of interest" description="Disordered" evidence="3">
    <location>
        <begin position="340"/>
        <end position="379"/>
    </location>
</feature>
<feature type="region of interest" description="Disordered" evidence="3">
    <location>
        <begin position="1310"/>
        <end position="1385"/>
    </location>
</feature>
<comment type="similarity">
    <text evidence="1">Belongs to the CLEC16A/gop-1 family.</text>
</comment>
<evidence type="ECO:0000313" key="6">
    <source>
        <dbReference type="EMBL" id="KAG0253725.1"/>
    </source>
</evidence>
<feature type="region of interest" description="Disordered" evidence="3">
    <location>
        <begin position="973"/>
        <end position="998"/>
    </location>
</feature>
<feature type="compositionally biased region" description="Basic residues" evidence="3">
    <location>
        <begin position="346"/>
        <end position="355"/>
    </location>
</feature>
<dbReference type="Pfam" id="PF19439">
    <property type="entry name" value="CLEC16A_C"/>
    <property type="match status" value="1"/>
</dbReference>
<protein>
    <submittedName>
        <fullName evidence="6">Protein CL16A</fullName>
    </submittedName>
</protein>
<keyword evidence="2" id="KW-0072">Autophagy</keyword>
<dbReference type="InterPro" id="IPR045820">
    <property type="entry name" value="CLEC16A/TT9_C"/>
</dbReference>
<feature type="region of interest" description="Disordered" evidence="3">
    <location>
        <begin position="842"/>
        <end position="868"/>
    </location>
</feature>
<dbReference type="GO" id="GO:0007034">
    <property type="term" value="P:vacuolar transport"/>
    <property type="evidence" value="ECO:0007669"/>
    <property type="project" value="TreeGrafter"/>
</dbReference>
<feature type="compositionally biased region" description="Acidic residues" evidence="3">
    <location>
        <begin position="567"/>
        <end position="583"/>
    </location>
</feature>
<feature type="compositionally biased region" description="Polar residues" evidence="3">
    <location>
        <begin position="366"/>
        <end position="379"/>
    </location>
</feature>
<dbReference type="PANTHER" id="PTHR21481:SF0">
    <property type="entry name" value="PROTEIN CLEC16A"/>
    <property type="match status" value="1"/>
</dbReference>
<organism evidence="6 7">
    <name type="scientific">Mortierella polycephala</name>
    <dbReference type="NCBI Taxonomy" id="41804"/>
    <lineage>
        <taxon>Eukaryota</taxon>
        <taxon>Fungi</taxon>
        <taxon>Fungi incertae sedis</taxon>
        <taxon>Mucoromycota</taxon>
        <taxon>Mortierellomycotina</taxon>
        <taxon>Mortierellomycetes</taxon>
        <taxon>Mortierellales</taxon>
        <taxon>Mortierellaceae</taxon>
        <taxon>Mortierella</taxon>
    </lineage>
</organism>